<comment type="caution">
    <text evidence="2">The sequence shown here is derived from an EMBL/GenBank/DDBJ whole genome shotgun (WGS) entry which is preliminary data.</text>
</comment>
<dbReference type="EMBL" id="LXQA011180348">
    <property type="protein sequence ID" value="MCI87977.1"/>
    <property type="molecule type" value="Genomic_DNA"/>
</dbReference>
<protein>
    <submittedName>
        <fullName evidence="2">Uncharacterized protein</fullName>
    </submittedName>
</protein>
<dbReference type="AlphaFoldDB" id="A0A392VJ81"/>
<reference evidence="2 3" key="1">
    <citation type="journal article" date="2018" name="Front. Plant Sci.">
        <title>Red Clover (Trifolium pratense) and Zigzag Clover (T. medium) - A Picture of Genomic Similarities and Differences.</title>
        <authorList>
            <person name="Dluhosova J."/>
            <person name="Istvanek J."/>
            <person name="Nedelnik J."/>
            <person name="Repkova J."/>
        </authorList>
    </citation>
    <scope>NUCLEOTIDE SEQUENCE [LARGE SCALE GENOMIC DNA]</scope>
    <source>
        <strain evidence="3">cv. 10/8</strain>
        <tissue evidence="2">Leaf</tissue>
    </source>
</reference>
<dbReference type="Proteomes" id="UP000265520">
    <property type="component" value="Unassembled WGS sequence"/>
</dbReference>
<feature type="non-terminal residue" evidence="2">
    <location>
        <position position="1"/>
    </location>
</feature>
<feature type="region of interest" description="Disordered" evidence="1">
    <location>
        <begin position="1"/>
        <end position="43"/>
    </location>
</feature>
<evidence type="ECO:0000313" key="2">
    <source>
        <dbReference type="EMBL" id="MCI87977.1"/>
    </source>
</evidence>
<evidence type="ECO:0000256" key="1">
    <source>
        <dbReference type="SAM" id="MobiDB-lite"/>
    </source>
</evidence>
<accession>A0A392VJ81</accession>
<organism evidence="2 3">
    <name type="scientific">Trifolium medium</name>
    <dbReference type="NCBI Taxonomy" id="97028"/>
    <lineage>
        <taxon>Eukaryota</taxon>
        <taxon>Viridiplantae</taxon>
        <taxon>Streptophyta</taxon>
        <taxon>Embryophyta</taxon>
        <taxon>Tracheophyta</taxon>
        <taxon>Spermatophyta</taxon>
        <taxon>Magnoliopsida</taxon>
        <taxon>eudicotyledons</taxon>
        <taxon>Gunneridae</taxon>
        <taxon>Pentapetalae</taxon>
        <taxon>rosids</taxon>
        <taxon>fabids</taxon>
        <taxon>Fabales</taxon>
        <taxon>Fabaceae</taxon>
        <taxon>Papilionoideae</taxon>
        <taxon>50 kb inversion clade</taxon>
        <taxon>NPAAA clade</taxon>
        <taxon>Hologalegina</taxon>
        <taxon>IRL clade</taxon>
        <taxon>Trifolieae</taxon>
        <taxon>Trifolium</taxon>
    </lineage>
</organism>
<proteinExistence type="predicted"/>
<name>A0A392VJ81_9FABA</name>
<evidence type="ECO:0000313" key="3">
    <source>
        <dbReference type="Proteomes" id="UP000265520"/>
    </source>
</evidence>
<keyword evidence="3" id="KW-1185">Reference proteome</keyword>
<sequence>CSSFLDFGDGHSLSKVEGSPKEPDVHQSGFPDLSTRLARPALT</sequence>
<feature type="compositionally biased region" description="Basic and acidic residues" evidence="1">
    <location>
        <begin position="8"/>
        <end position="25"/>
    </location>
</feature>